<feature type="domain" description="BCAS3 WD40" evidence="4">
    <location>
        <begin position="261"/>
        <end position="408"/>
    </location>
</feature>
<comment type="caution">
    <text evidence="5">The sequence shown here is derived from an EMBL/GenBank/DDBJ whole genome shotgun (WGS) entry which is preliminary data.</text>
</comment>
<dbReference type="Pfam" id="PF12490">
    <property type="entry name" value="BCAS3"/>
    <property type="match status" value="1"/>
</dbReference>
<dbReference type="InterPro" id="IPR022175">
    <property type="entry name" value="BCAS3_dom"/>
</dbReference>
<dbReference type="InParanoid" id="A0A2R5GHQ7"/>
<feature type="compositionally biased region" description="Polar residues" evidence="2">
    <location>
        <begin position="468"/>
        <end position="482"/>
    </location>
</feature>
<feature type="compositionally biased region" description="Low complexity" evidence="2">
    <location>
        <begin position="144"/>
        <end position="162"/>
    </location>
</feature>
<dbReference type="InterPro" id="IPR001680">
    <property type="entry name" value="WD40_rpt"/>
</dbReference>
<feature type="region of interest" description="Disordered" evidence="2">
    <location>
        <begin position="424"/>
        <end position="482"/>
    </location>
</feature>
<gene>
    <name evidence="5" type="ORF">FCC1311_040442</name>
</gene>
<dbReference type="InterPro" id="IPR036322">
    <property type="entry name" value="WD40_repeat_dom_sf"/>
</dbReference>
<organism evidence="5 6">
    <name type="scientific">Hondaea fermentalgiana</name>
    <dbReference type="NCBI Taxonomy" id="2315210"/>
    <lineage>
        <taxon>Eukaryota</taxon>
        <taxon>Sar</taxon>
        <taxon>Stramenopiles</taxon>
        <taxon>Bigyra</taxon>
        <taxon>Labyrinthulomycetes</taxon>
        <taxon>Thraustochytrida</taxon>
        <taxon>Thraustochytriidae</taxon>
        <taxon>Hondaea</taxon>
    </lineage>
</organism>
<feature type="compositionally biased region" description="Low complexity" evidence="2">
    <location>
        <begin position="852"/>
        <end position="873"/>
    </location>
</feature>
<dbReference type="InterPro" id="IPR045142">
    <property type="entry name" value="BCAS3-like"/>
</dbReference>
<evidence type="ECO:0000256" key="2">
    <source>
        <dbReference type="SAM" id="MobiDB-lite"/>
    </source>
</evidence>
<feature type="domain" description="BCAS3 WD40" evidence="4">
    <location>
        <begin position="479"/>
        <end position="660"/>
    </location>
</feature>
<evidence type="ECO:0000313" key="6">
    <source>
        <dbReference type="Proteomes" id="UP000241890"/>
    </source>
</evidence>
<evidence type="ECO:0000313" key="5">
    <source>
        <dbReference type="EMBL" id="GBG27821.1"/>
    </source>
</evidence>
<sequence length="1064" mass="113579">MARGAADGEDGDPFAEVPLEELGGGSGSGGAGAQESGARDEDGRGNLLGLGYNDCDDAEADADADIDDAENDDDDEDEDDDDEDGDVELDHHHDHGENEGLQDAGARAANVGNDAQRRGWEKGKAFGARNNNNEEARAREKTATRTTTSASASSSTRSAANAGSDPRKSCQLSNQFVKGGRRLKETATAAQPHEVNPIIGSSTGFVKQFLSSANISADVNMYIPDFVKTYAAGGEAARTDAQSRERVLTVTLERLGGMRVAVLGYESGFQVWRLGSDGEPARELTSLRHGGVRLCHCLAEPRHPSKFESVQPLLALVPTMNRDRKLGAAADVVRIFSVRKQKIVHKLPMQDRVVAMQSSDRFFAVAMQAKIAVFKTTTFEEHVIFDVTAPPPGVETSLALGHRWIAYIGPMDAAFPDDTHVDKDVTAAPAGKSGTHAAQNSAGAATKPAAPASRSGGLGESSGPWLPTGTNSRESGPNWSSSVKGAAKELASGLYYLGDLGLRKIDERRNGASSDADKKTEAREREARQVRIDLAVARYSRAGVIVRDLVTNTIISAFKSHSRPAGKLCFDPTGSLLVVCSLDGQAINVHKVLPQRAGVGSTPSHRLLYRLSRGITNAVIRDVSFSENLRWLAVTSARGTTHMYAICPSGGSPSTLTHRTVNHAAAALAVKMHAHSKTSGNSSADRHAGTCLLQQYKLIPAPSEKDHKDLDLKAVAASTWDICRRDHWRTFIKPAALPTPRAQRHSGVNPALASQASPGPVDSEGRQAERQRLLWLSNVEIFTSAAPLTHIWTAPQFQFATYNQDAALSSIAKLFIEHATSTTVQVRGAGPMPTFAPSPTNASDRSKTLDRSSSSGSHSKTSKQGKGTGNNNGRSHSKASKSKISGSHASSASNNHGINSGGGNNNSNSNNHNNNDSTSAGDHGGMYGAFDTVNNNKSSSTSPAIPVMRGLRTAINTPAEFQDLYIADEQELDDHILVFDDDMNQGDQDNAAGTLEEGSDPLSDDNKNDTYASQLRKESAVHEEDTTFPPEEADEPLLHFVEDEDGFMLGSCGEMSDFPRPKQE</sequence>
<feature type="compositionally biased region" description="Low complexity" evidence="2">
    <location>
        <begin position="905"/>
        <end position="915"/>
    </location>
</feature>
<feature type="region of interest" description="Disordered" evidence="2">
    <location>
        <begin position="1"/>
        <end position="171"/>
    </location>
</feature>
<dbReference type="InterPro" id="IPR015943">
    <property type="entry name" value="WD40/YVTN_repeat-like_dom_sf"/>
</dbReference>
<dbReference type="Pfam" id="PF21034">
    <property type="entry name" value="BCAS3_WD40"/>
    <property type="match status" value="2"/>
</dbReference>
<feature type="compositionally biased region" description="Polar residues" evidence="2">
    <location>
        <begin position="932"/>
        <end position="943"/>
    </location>
</feature>
<dbReference type="GO" id="GO:0000407">
    <property type="term" value="C:phagophore assembly site"/>
    <property type="evidence" value="ECO:0007669"/>
    <property type="project" value="UniProtKB-SubCell"/>
</dbReference>
<feature type="compositionally biased region" description="Low complexity" evidence="2">
    <location>
        <begin position="882"/>
        <end position="898"/>
    </location>
</feature>
<dbReference type="GO" id="GO:0042594">
    <property type="term" value="P:response to starvation"/>
    <property type="evidence" value="ECO:0007669"/>
    <property type="project" value="TreeGrafter"/>
</dbReference>
<keyword evidence="6" id="KW-1185">Reference proteome</keyword>
<evidence type="ECO:0000259" key="3">
    <source>
        <dbReference type="Pfam" id="PF12490"/>
    </source>
</evidence>
<evidence type="ECO:0000256" key="1">
    <source>
        <dbReference type="ARBA" id="ARBA00004329"/>
    </source>
</evidence>
<dbReference type="GO" id="GO:0006914">
    <property type="term" value="P:autophagy"/>
    <property type="evidence" value="ECO:0007669"/>
    <property type="project" value="InterPro"/>
</dbReference>
<dbReference type="InterPro" id="IPR048382">
    <property type="entry name" value="BCAS3_WD40"/>
</dbReference>
<feature type="region of interest" description="Disordered" evidence="2">
    <location>
        <begin position="827"/>
        <end position="944"/>
    </location>
</feature>
<feature type="compositionally biased region" description="Basic and acidic residues" evidence="2">
    <location>
        <begin position="1015"/>
        <end position="1025"/>
    </location>
</feature>
<feature type="domain" description="BCAS3" evidence="3">
    <location>
        <begin position="707"/>
        <end position="835"/>
    </location>
</feature>
<feature type="compositionally biased region" description="Basic and acidic residues" evidence="2">
    <location>
        <begin position="88"/>
        <end position="98"/>
    </location>
</feature>
<feature type="region of interest" description="Disordered" evidence="2">
    <location>
        <begin position="739"/>
        <end position="766"/>
    </location>
</feature>
<dbReference type="Proteomes" id="UP000241890">
    <property type="component" value="Unassembled WGS sequence"/>
</dbReference>
<feature type="compositionally biased region" description="Acidic residues" evidence="2">
    <location>
        <begin position="54"/>
        <end position="87"/>
    </location>
</feature>
<comment type="subcellular location">
    <subcellularLocation>
        <location evidence="1">Preautophagosomal structure</location>
    </subcellularLocation>
</comment>
<dbReference type="SUPFAM" id="SSF50978">
    <property type="entry name" value="WD40 repeat-like"/>
    <property type="match status" value="1"/>
</dbReference>
<dbReference type="OrthoDB" id="25778at2759"/>
<feature type="region of interest" description="Disordered" evidence="2">
    <location>
        <begin position="981"/>
        <end position="1064"/>
    </location>
</feature>
<dbReference type="Gene3D" id="2.130.10.10">
    <property type="entry name" value="YVTN repeat-like/Quinoprotein amine dehydrogenase"/>
    <property type="match status" value="1"/>
</dbReference>
<dbReference type="PANTHER" id="PTHR13268">
    <property type="entry name" value="BREAST CARCINOMA AMPLIFIED SEQUENCE 3"/>
    <property type="match status" value="1"/>
</dbReference>
<dbReference type="PANTHER" id="PTHR13268:SF0">
    <property type="entry name" value="BCAS3 MICROTUBULE ASSOCIATED CELL MIGRATION FACTOR"/>
    <property type="match status" value="1"/>
</dbReference>
<protein>
    <submittedName>
        <fullName evidence="5">Breast carcinoma-amplified sequence 3</fullName>
    </submittedName>
</protein>
<feature type="compositionally biased region" description="Basic and acidic residues" evidence="2">
    <location>
        <begin position="115"/>
        <end position="124"/>
    </location>
</feature>
<dbReference type="AlphaFoldDB" id="A0A2R5GHQ7"/>
<proteinExistence type="predicted"/>
<feature type="compositionally biased region" description="Basic and acidic residues" evidence="2">
    <location>
        <begin position="132"/>
        <end position="143"/>
    </location>
</feature>
<dbReference type="SMART" id="SM00320">
    <property type="entry name" value="WD40"/>
    <property type="match status" value="2"/>
</dbReference>
<name>A0A2R5GHQ7_9STRA</name>
<accession>A0A2R5GHQ7</accession>
<feature type="compositionally biased region" description="Low complexity" evidence="2">
    <location>
        <begin position="442"/>
        <end position="452"/>
    </location>
</feature>
<feature type="compositionally biased region" description="Gly residues" evidence="2">
    <location>
        <begin position="22"/>
        <end position="32"/>
    </location>
</feature>
<dbReference type="EMBL" id="BEYU01000036">
    <property type="protein sequence ID" value="GBG27821.1"/>
    <property type="molecule type" value="Genomic_DNA"/>
</dbReference>
<evidence type="ECO:0000259" key="4">
    <source>
        <dbReference type="Pfam" id="PF21034"/>
    </source>
</evidence>
<reference evidence="5 6" key="1">
    <citation type="submission" date="2017-12" db="EMBL/GenBank/DDBJ databases">
        <title>Sequencing, de novo assembly and annotation of complete genome of a new Thraustochytrid species, strain FCC1311.</title>
        <authorList>
            <person name="Sedici K."/>
            <person name="Godart F."/>
            <person name="Aiese Cigliano R."/>
            <person name="Sanseverino W."/>
            <person name="Barakat M."/>
            <person name="Ortet P."/>
            <person name="Marechal E."/>
            <person name="Cagnac O."/>
            <person name="Amato A."/>
        </authorList>
    </citation>
    <scope>NUCLEOTIDE SEQUENCE [LARGE SCALE GENOMIC DNA]</scope>
</reference>